<dbReference type="Gene3D" id="3.40.50.880">
    <property type="match status" value="1"/>
</dbReference>
<dbReference type="InterPro" id="IPR018060">
    <property type="entry name" value="HTH_AraC"/>
</dbReference>
<evidence type="ECO:0000313" key="5">
    <source>
        <dbReference type="Proteomes" id="UP000053724"/>
    </source>
</evidence>
<keyword evidence="2" id="KW-0804">Transcription</keyword>
<accession>A0A0Q0PIN5</accession>
<dbReference type="EMBL" id="LCUF01000002">
    <property type="protein sequence ID" value="KQA24435.1"/>
    <property type="molecule type" value="Genomic_DNA"/>
</dbReference>
<dbReference type="SUPFAM" id="SSF46689">
    <property type="entry name" value="Homeodomain-like"/>
    <property type="match status" value="2"/>
</dbReference>
<feature type="domain" description="HTH araC/xylS-type" evidence="3">
    <location>
        <begin position="208"/>
        <end position="306"/>
    </location>
</feature>
<proteinExistence type="predicted"/>
<evidence type="ECO:0000313" key="4">
    <source>
        <dbReference type="EMBL" id="KQA24435.1"/>
    </source>
</evidence>
<comment type="caution">
    <text evidence="4">The sequence shown here is derived from an EMBL/GenBank/DDBJ whole genome shotgun (WGS) entry which is preliminary data.</text>
</comment>
<keyword evidence="1" id="KW-0805">Transcription regulation</keyword>
<dbReference type="Pfam" id="PF01965">
    <property type="entry name" value="DJ-1_PfpI"/>
    <property type="match status" value="1"/>
</dbReference>
<dbReference type="GO" id="GO:0043565">
    <property type="term" value="F:sequence-specific DNA binding"/>
    <property type="evidence" value="ECO:0007669"/>
    <property type="project" value="InterPro"/>
</dbReference>
<dbReference type="InterPro" id="IPR009057">
    <property type="entry name" value="Homeodomain-like_sf"/>
</dbReference>
<dbReference type="SMART" id="SM00342">
    <property type="entry name" value="HTH_ARAC"/>
    <property type="match status" value="1"/>
</dbReference>
<dbReference type="PANTHER" id="PTHR43130">
    <property type="entry name" value="ARAC-FAMILY TRANSCRIPTIONAL REGULATOR"/>
    <property type="match status" value="1"/>
</dbReference>
<dbReference type="Gene3D" id="1.10.10.60">
    <property type="entry name" value="Homeodomain-like"/>
    <property type="match status" value="1"/>
</dbReference>
<dbReference type="SUPFAM" id="SSF52317">
    <property type="entry name" value="Class I glutamine amidotransferase-like"/>
    <property type="match status" value="1"/>
</dbReference>
<dbReference type="PATRIC" id="fig|1481663.10.peg.2442"/>
<dbReference type="Proteomes" id="UP000053724">
    <property type="component" value="Unassembled WGS sequence"/>
</dbReference>
<dbReference type="InterPro" id="IPR029062">
    <property type="entry name" value="Class_I_gatase-like"/>
</dbReference>
<evidence type="ECO:0000256" key="1">
    <source>
        <dbReference type="ARBA" id="ARBA00023015"/>
    </source>
</evidence>
<dbReference type="RefSeq" id="WP_000200840.1">
    <property type="nucleotide sequence ID" value="NZ_ACZT01000026.1"/>
</dbReference>
<evidence type="ECO:0000259" key="3">
    <source>
        <dbReference type="PROSITE" id="PS01124"/>
    </source>
</evidence>
<dbReference type="GO" id="GO:0003700">
    <property type="term" value="F:DNA-binding transcription factor activity"/>
    <property type="evidence" value="ECO:0007669"/>
    <property type="project" value="InterPro"/>
</dbReference>
<dbReference type="InterPro" id="IPR002818">
    <property type="entry name" value="DJ-1/PfpI"/>
</dbReference>
<gene>
    <name evidence="4" type="ORF">AAY55_02465</name>
</gene>
<organism evidence="4 5">
    <name type="scientific">Vibrio metoecus</name>
    <dbReference type="NCBI Taxonomy" id="1481663"/>
    <lineage>
        <taxon>Bacteria</taxon>
        <taxon>Pseudomonadati</taxon>
        <taxon>Pseudomonadota</taxon>
        <taxon>Gammaproteobacteria</taxon>
        <taxon>Vibrionales</taxon>
        <taxon>Vibrionaceae</taxon>
        <taxon>Vibrio</taxon>
    </lineage>
</organism>
<dbReference type="PROSITE" id="PS01124">
    <property type="entry name" value="HTH_ARAC_FAMILY_2"/>
    <property type="match status" value="1"/>
</dbReference>
<reference evidence="4 5" key="1">
    <citation type="journal article" date="2015" name="Genome Biol. Evol.">
        <title>The Dynamics of Genetic Interactions between Vibrio metoecus and Vibrio cholerae, Two Close Relatives Co-Occurring in the Environment.</title>
        <authorList>
            <person name="Orata F.D."/>
            <person name="Kirchberger P.C."/>
            <person name="Meheust R."/>
            <person name="Barlow E.J."/>
            <person name="Tarr C.L."/>
            <person name="Boucher Y."/>
        </authorList>
    </citation>
    <scope>NUCLEOTIDE SEQUENCE [LARGE SCALE GENOMIC DNA]</scope>
    <source>
        <strain evidence="4 5">08-2459</strain>
    </source>
</reference>
<protein>
    <submittedName>
        <fullName evidence="4">AraC family transcriptional regulator</fullName>
    </submittedName>
</protein>
<dbReference type="AlphaFoldDB" id="A0A0Q0PIN5"/>
<dbReference type="CDD" id="cd03138">
    <property type="entry name" value="GATase1_AraC_2"/>
    <property type="match status" value="1"/>
</dbReference>
<dbReference type="InterPro" id="IPR052158">
    <property type="entry name" value="INH-QAR"/>
</dbReference>
<sequence length="313" mass="35394">MTSISIAIVAYPGCLLSAVHGLDEMFWMANRASQELNQTFKFESQIVEWPNVHSALLEQSYAAIVLPPSREQVGNTIFSENLLDWLIEQHQKGALLSAACAGVFLLADTGLLRHKSVTTHWGLAQIFSQRFPDITLKSDEILINQGDIITAGGMMSWVDLGLELVAQFTSPAIMRQVGKLLVIDTGAREQRYYQQFSPSMLHGDDIVLQLQHWLHDHYHQSHSISELAAQAHVTPRTLQRRFIKAVGYNPIQYLQRLRIQKACDWLESSTHSFEWIAHQVGYDDAGACRKTFSKIMGLAPSEFRRRFTSPSQM</sequence>
<evidence type="ECO:0000256" key="2">
    <source>
        <dbReference type="ARBA" id="ARBA00023163"/>
    </source>
</evidence>
<dbReference type="Pfam" id="PF12833">
    <property type="entry name" value="HTH_18"/>
    <property type="match status" value="1"/>
</dbReference>
<name>A0A0Q0PIN5_VIBMT</name>
<dbReference type="PANTHER" id="PTHR43130:SF3">
    <property type="entry name" value="HTH-TYPE TRANSCRIPTIONAL REGULATOR RV1931C"/>
    <property type="match status" value="1"/>
</dbReference>